<reference evidence="1" key="2">
    <citation type="submission" date="2020-11" db="EMBL/GenBank/DDBJ databases">
        <authorList>
            <person name="McCartney M.A."/>
            <person name="Auch B."/>
            <person name="Kono T."/>
            <person name="Mallez S."/>
            <person name="Becker A."/>
            <person name="Gohl D.M."/>
            <person name="Silverstein K.A.T."/>
            <person name="Koren S."/>
            <person name="Bechman K.B."/>
            <person name="Herman A."/>
            <person name="Abrahante J.E."/>
            <person name="Garbe J."/>
        </authorList>
    </citation>
    <scope>NUCLEOTIDE SEQUENCE</scope>
    <source>
        <strain evidence="1">Duluth1</strain>
        <tissue evidence="1">Whole animal</tissue>
    </source>
</reference>
<dbReference type="Proteomes" id="UP000828390">
    <property type="component" value="Unassembled WGS sequence"/>
</dbReference>
<reference evidence="1" key="1">
    <citation type="journal article" date="2019" name="bioRxiv">
        <title>The Genome of the Zebra Mussel, Dreissena polymorpha: A Resource for Invasive Species Research.</title>
        <authorList>
            <person name="McCartney M.A."/>
            <person name="Auch B."/>
            <person name="Kono T."/>
            <person name="Mallez S."/>
            <person name="Zhang Y."/>
            <person name="Obille A."/>
            <person name="Becker A."/>
            <person name="Abrahante J.E."/>
            <person name="Garbe J."/>
            <person name="Badalamenti J.P."/>
            <person name="Herman A."/>
            <person name="Mangelson H."/>
            <person name="Liachko I."/>
            <person name="Sullivan S."/>
            <person name="Sone E.D."/>
            <person name="Koren S."/>
            <person name="Silverstein K.A.T."/>
            <person name="Beckman K.B."/>
            <person name="Gohl D.M."/>
        </authorList>
    </citation>
    <scope>NUCLEOTIDE SEQUENCE</scope>
    <source>
        <strain evidence="1">Duluth1</strain>
        <tissue evidence="1">Whole animal</tissue>
    </source>
</reference>
<accession>A0A9D3YLF5</accession>
<sequence length="50" mass="5835">MHTRWIPVQRSMALCIPGGYQSSEARDYAYQVNTSPVKHETMLTRWIPVQ</sequence>
<gene>
    <name evidence="1" type="ORF">DPMN_077987</name>
</gene>
<keyword evidence="2" id="KW-1185">Reference proteome</keyword>
<evidence type="ECO:0000313" key="2">
    <source>
        <dbReference type="Proteomes" id="UP000828390"/>
    </source>
</evidence>
<protein>
    <submittedName>
        <fullName evidence="1">Uncharacterized protein</fullName>
    </submittedName>
</protein>
<name>A0A9D3YLF5_DREPO</name>
<evidence type="ECO:0000313" key="1">
    <source>
        <dbReference type="EMBL" id="KAH3702959.1"/>
    </source>
</evidence>
<comment type="caution">
    <text evidence="1">The sequence shown here is derived from an EMBL/GenBank/DDBJ whole genome shotgun (WGS) entry which is preliminary data.</text>
</comment>
<proteinExistence type="predicted"/>
<dbReference type="AlphaFoldDB" id="A0A9D3YLF5"/>
<dbReference type="EMBL" id="JAIWYP010000015">
    <property type="protein sequence ID" value="KAH3702959.1"/>
    <property type="molecule type" value="Genomic_DNA"/>
</dbReference>
<organism evidence="1 2">
    <name type="scientific">Dreissena polymorpha</name>
    <name type="common">Zebra mussel</name>
    <name type="synonym">Mytilus polymorpha</name>
    <dbReference type="NCBI Taxonomy" id="45954"/>
    <lineage>
        <taxon>Eukaryota</taxon>
        <taxon>Metazoa</taxon>
        <taxon>Spiralia</taxon>
        <taxon>Lophotrochozoa</taxon>
        <taxon>Mollusca</taxon>
        <taxon>Bivalvia</taxon>
        <taxon>Autobranchia</taxon>
        <taxon>Heteroconchia</taxon>
        <taxon>Euheterodonta</taxon>
        <taxon>Imparidentia</taxon>
        <taxon>Neoheterodontei</taxon>
        <taxon>Myida</taxon>
        <taxon>Dreissenoidea</taxon>
        <taxon>Dreissenidae</taxon>
        <taxon>Dreissena</taxon>
    </lineage>
</organism>